<dbReference type="SMART" id="SM00918">
    <property type="entry name" value="Lig_chan-Glu_bd"/>
    <property type="match status" value="1"/>
</dbReference>
<name>A0A067R1N1_ZOONE</name>
<evidence type="ECO:0000256" key="13">
    <source>
        <dbReference type="SAM" id="Phobius"/>
    </source>
</evidence>
<feature type="transmembrane region" description="Helical" evidence="13">
    <location>
        <begin position="573"/>
        <end position="595"/>
    </location>
</feature>
<comment type="subcellular location">
    <subcellularLocation>
        <location evidence="1">Cell membrane</location>
        <topology evidence="1">Multi-pass membrane protein</topology>
    </subcellularLocation>
</comment>
<keyword evidence="9" id="KW-0675">Receptor</keyword>
<feature type="chain" id="PRO_5013062498" description="Ionotropic glutamate receptor L-glutamate and glycine-binding domain-containing protein" evidence="14">
    <location>
        <begin position="16"/>
        <end position="620"/>
    </location>
</feature>
<feature type="signal peptide" evidence="14">
    <location>
        <begin position="1"/>
        <end position="15"/>
    </location>
</feature>
<protein>
    <recommendedName>
        <fullName evidence="15">Ionotropic glutamate receptor L-glutamate and glycine-binding domain-containing protein</fullName>
    </recommendedName>
</protein>
<dbReference type="InterPro" id="IPR052192">
    <property type="entry name" value="Insect_Ionotropic_Sensory_Rcpt"/>
</dbReference>
<reference evidence="16 17" key="1">
    <citation type="journal article" date="2014" name="Nat. Commun.">
        <title>Molecular traces of alternative social organization in a termite genome.</title>
        <authorList>
            <person name="Terrapon N."/>
            <person name="Li C."/>
            <person name="Robertson H.M."/>
            <person name="Ji L."/>
            <person name="Meng X."/>
            <person name="Booth W."/>
            <person name="Chen Z."/>
            <person name="Childers C.P."/>
            <person name="Glastad K.M."/>
            <person name="Gokhale K."/>
            <person name="Gowin J."/>
            <person name="Gronenberg W."/>
            <person name="Hermansen R.A."/>
            <person name="Hu H."/>
            <person name="Hunt B.G."/>
            <person name="Huylmans A.K."/>
            <person name="Khalil S.M."/>
            <person name="Mitchell R.D."/>
            <person name="Munoz-Torres M.C."/>
            <person name="Mustard J.A."/>
            <person name="Pan H."/>
            <person name="Reese J.T."/>
            <person name="Scharf M.E."/>
            <person name="Sun F."/>
            <person name="Vogel H."/>
            <person name="Xiao J."/>
            <person name="Yang W."/>
            <person name="Yang Z."/>
            <person name="Yang Z."/>
            <person name="Zhou J."/>
            <person name="Zhu J."/>
            <person name="Brent C.S."/>
            <person name="Elsik C.G."/>
            <person name="Goodisman M.A."/>
            <person name="Liberles D.A."/>
            <person name="Roe R.M."/>
            <person name="Vargo E.L."/>
            <person name="Vilcinskas A."/>
            <person name="Wang J."/>
            <person name="Bornberg-Bauer E."/>
            <person name="Korb J."/>
            <person name="Zhang G."/>
            <person name="Liebig J."/>
        </authorList>
    </citation>
    <scope>NUCLEOTIDE SEQUENCE [LARGE SCALE GENOMIC DNA]</scope>
    <source>
        <tissue evidence="16">Whole organism</tissue>
    </source>
</reference>
<dbReference type="InterPro" id="IPR001320">
    <property type="entry name" value="Iontro_rcpt_C"/>
</dbReference>
<dbReference type="Proteomes" id="UP000027135">
    <property type="component" value="Unassembled WGS sequence"/>
</dbReference>
<evidence type="ECO:0000256" key="7">
    <source>
        <dbReference type="ARBA" id="ARBA00023065"/>
    </source>
</evidence>
<sequence>MKYLLLASLIASCAGFNKEQNFVDIVVAVKQFFYSGCVYILHDDDLGLQNRGTLNRVGNYFSRKGVPLCVTTTSKFLHYPEVLRCKYNRPICILPSNKETVRYLFEKLAGEKIQLSSAVWLLFLDTNSVPKEFFADIDVPFDCEFLVVLQEDGRITLTEVYRVSPTNPLQARLFGNWTADRRLIGSTAGFYERRKNLEGLELKTGTGDFIKITKDVNNKPTEISGSYADIWHALERTLNFTSDYYTPEGNWYGSNVGNGTWNGLVGMLMRHEVHVNNVDMTWTADREDVVDFIAQINQVRRFLFVKTPKSTDLIWHSLVAPFSPGLWVALVVSLLTLSLCLWLTMKLCNCCELEFAMEELKFSFIQSLFCAFSTFCSQGCKTPYHTSSRIVFLTTHLTAVIMLTSYSASLISHIMTREYNLPFHSFEEFLEVGTYQLVVEPYSSQIMYFKMSNNSVLREVYQKFIAPIESSLPRTLLDRLEMVCANRKYSAIATERDVLVNLDKLNCTLNKVPNAYLAAAVSFSIQNKSPYREIFKQTLHGMLRTGSIKSDEEKMARIEPEISSVSLSQVTPILVVLASGIALAIFTAMAGRLSLWKTLRNKLQEKFYISEGMSRSRQNH</sequence>
<dbReference type="InterPro" id="IPR019594">
    <property type="entry name" value="Glu/Gly-bd"/>
</dbReference>
<dbReference type="Pfam" id="PF24576">
    <property type="entry name" value="IR75A_N"/>
    <property type="match status" value="1"/>
</dbReference>
<organism evidence="16 17">
    <name type="scientific">Zootermopsis nevadensis</name>
    <name type="common">Dampwood termite</name>
    <dbReference type="NCBI Taxonomy" id="136037"/>
    <lineage>
        <taxon>Eukaryota</taxon>
        <taxon>Metazoa</taxon>
        <taxon>Ecdysozoa</taxon>
        <taxon>Arthropoda</taxon>
        <taxon>Hexapoda</taxon>
        <taxon>Insecta</taxon>
        <taxon>Pterygota</taxon>
        <taxon>Neoptera</taxon>
        <taxon>Polyneoptera</taxon>
        <taxon>Dictyoptera</taxon>
        <taxon>Blattodea</taxon>
        <taxon>Blattoidea</taxon>
        <taxon>Termitoidae</taxon>
        <taxon>Termopsidae</taxon>
        <taxon>Zootermopsis</taxon>
    </lineage>
</organism>
<dbReference type="OMA" id="WHALERT"/>
<keyword evidence="6 13" id="KW-1133">Transmembrane helix</keyword>
<evidence type="ECO:0000256" key="9">
    <source>
        <dbReference type="ARBA" id="ARBA00023170"/>
    </source>
</evidence>
<evidence type="ECO:0000313" key="17">
    <source>
        <dbReference type="Proteomes" id="UP000027135"/>
    </source>
</evidence>
<evidence type="ECO:0000256" key="14">
    <source>
        <dbReference type="SAM" id="SignalP"/>
    </source>
</evidence>
<dbReference type="AlphaFoldDB" id="A0A067R1N1"/>
<dbReference type="EMBL" id="KK852771">
    <property type="protein sequence ID" value="KDR16866.1"/>
    <property type="molecule type" value="Genomic_DNA"/>
</dbReference>
<evidence type="ECO:0000256" key="5">
    <source>
        <dbReference type="ARBA" id="ARBA00022692"/>
    </source>
</evidence>
<feature type="domain" description="Ionotropic glutamate receptor L-glutamate and glycine-binding" evidence="15">
    <location>
        <begin position="209"/>
        <end position="270"/>
    </location>
</feature>
<dbReference type="PANTHER" id="PTHR42643:SF32">
    <property type="entry name" value="IONOTROPIC RECEPTOR 31A, ISOFORM C-RELATED"/>
    <property type="match status" value="1"/>
</dbReference>
<dbReference type="SUPFAM" id="SSF53850">
    <property type="entry name" value="Periplasmic binding protein-like II"/>
    <property type="match status" value="1"/>
</dbReference>
<keyword evidence="10" id="KW-0325">Glycoprotein</keyword>
<comment type="similarity">
    <text evidence="2">Belongs to the glutamate-gated ion channel (TC 1.A.10.1) family.</text>
</comment>
<dbReference type="InterPro" id="IPR057074">
    <property type="entry name" value="IR75A_N"/>
</dbReference>
<keyword evidence="17" id="KW-1185">Reference proteome</keyword>
<feature type="transmembrane region" description="Helical" evidence="13">
    <location>
        <begin position="390"/>
        <end position="415"/>
    </location>
</feature>
<evidence type="ECO:0000256" key="2">
    <source>
        <dbReference type="ARBA" id="ARBA00008685"/>
    </source>
</evidence>
<evidence type="ECO:0000256" key="8">
    <source>
        <dbReference type="ARBA" id="ARBA00023136"/>
    </source>
</evidence>
<dbReference type="eggNOG" id="KOG1052">
    <property type="taxonomic scope" value="Eukaryota"/>
</dbReference>
<evidence type="ECO:0000256" key="10">
    <source>
        <dbReference type="ARBA" id="ARBA00023180"/>
    </source>
</evidence>
<dbReference type="GO" id="GO:0015276">
    <property type="term" value="F:ligand-gated monoatomic ion channel activity"/>
    <property type="evidence" value="ECO:0007669"/>
    <property type="project" value="InterPro"/>
</dbReference>
<dbReference type="Pfam" id="PF00060">
    <property type="entry name" value="Lig_chan"/>
    <property type="match status" value="1"/>
</dbReference>
<feature type="transmembrane region" description="Helical" evidence="13">
    <location>
        <begin position="326"/>
        <end position="345"/>
    </location>
</feature>
<accession>A0A067R1N1</accession>
<keyword evidence="5 13" id="KW-0812">Transmembrane</keyword>
<dbReference type="Gene3D" id="3.40.190.10">
    <property type="entry name" value="Periplasmic binding protein-like II"/>
    <property type="match status" value="1"/>
</dbReference>
<keyword evidence="11" id="KW-1071">Ligand-gated ion channel</keyword>
<evidence type="ECO:0000256" key="6">
    <source>
        <dbReference type="ARBA" id="ARBA00022989"/>
    </source>
</evidence>
<gene>
    <name evidence="16" type="ORF">L798_08608</name>
</gene>
<proteinExistence type="inferred from homology"/>
<keyword evidence="3" id="KW-0813">Transport</keyword>
<evidence type="ECO:0000256" key="12">
    <source>
        <dbReference type="ARBA" id="ARBA00023303"/>
    </source>
</evidence>
<evidence type="ECO:0000256" key="3">
    <source>
        <dbReference type="ARBA" id="ARBA00022448"/>
    </source>
</evidence>
<evidence type="ECO:0000256" key="1">
    <source>
        <dbReference type="ARBA" id="ARBA00004651"/>
    </source>
</evidence>
<keyword evidence="4" id="KW-1003">Cell membrane</keyword>
<keyword evidence="7" id="KW-0406">Ion transport</keyword>
<keyword evidence="12" id="KW-0407">Ion channel</keyword>
<keyword evidence="8 13" id="KW-0472">Membrane</keyword>
<dbReference type="GO" id="GO:0005886">
    <property type="term" value="C:plasma membrane"/>
    <property type="evidence" value="ECO:0007669"/>
    <property type="project" value="UniProtKB-SubCell"/>
</dbReference>
<dbReference type="InParanoid" id="A0A067R1N1"/>
<evidence type="ECO:0000259" key="15">
    <source>
        <dbReference type="SMART" id="SM00918"/>
    </source>
</evidence>
<dbReference type="PANTHER" id="PTHR42643">
    <property type="entry name" value="IONOTROPIC RECEPTOR 20A-RELATED"/>
    <property type="match status" value="1"/>
</dbReference>
<evidence type="ECO:0000256" key="4">
    <source>
        <dbReference type="ARBA" id="ARBA00022475"/>
    </source>
</evidence>
<keyword evidence="14" id="KW-0732">Signal</keyword>
<evidence type="ECO:0000256" key="11">
    <source>
        <dbReference type="ARBA" id="ARBA00023286"/>
    </source>
</evidence>
<dbReference type="Pfam" id="PF10613">
    <property type="entry name" value="Lig_chan-Glu_bd"/>
    <property type="match status" value="1"/>
</dbReference>
<dbReference type="GO" id="GO:0050906">
    <property type="term" value="P:detection of stimulus involved in sensory perception"/>
    <property type="evidence" value="ECO:0007669"/>
    <property type="project" value="UniProtKB-ARBA"/>
</dbReference>
<dbReference type="Gene3D" id="1.10.287.70">
    <property type="match status" value="1"/>
</dbReference>
<evidence type="ECO:0000313" key="16">
    <source>
        <dbReference type="EMBL" id="KDR16866.1"/>
    </source>
</evidence>